<name>A0ABR8D9K0_9NOST</name>
<dbReference type="InterPro" id="IPR037026">
    <property type="entry name" value="Vgr_OB-fold_dom_sf"/>
</dbReference>
<evidence type="ECO:0000313" key="3">
    <source>
        <dbReference type="Proteomes" id="UP000661112"/>
    </source>
</evidence>
<dbReference type="Gene3D" id="2.40.50.230">
    <property type="entry name" value="Gp5 N-terminal domain"/>
    <property type="match status" value="1"/>
</dbReference>
<dbReference type="Proteomes" id="UP000661112">
    <property type="component" value="Unassembled WGS sequence"/>
</dbReference>
<reference evidence="2 3" key="1">
    <citation type="journal article" date="2020" name="ISME J.">
        <title>Comparative genomics reveals insights into cyanobacterial evolution and habitat adaptation.</title>
        <authorList>
            <person name="Chen M.Y."/>
            <person name="Teng W.K."/>
            <person name="Zhao L."/>
            <person name="Hu C.X."/>
            <person name="Zhou Y.K."/>
            <person name="Han B.P."/>
            <person name="Song L.R."/>
            <person name="Shu W.S."/>
        </authorList>
    </citation>
    <scope>NUCLEOTIDE SEQUENCE [LARGE SCALE GENOMIC DNA]</scope>
    <source>
        <strain evidence="2 3">FACHB-119</strain>
    </source>
</reference>
<dbReference type="SUPFAM" id="SSF69349">
    <property type="entry name" value="Phage fibre proteins"/>
    <property type="match status" value="1"/>
</dbReference>
<dbReference type="InterPro" id="IPR006531">
    <property type="entry name" value="Gp5/Vgr_OB"/>
</dbReference>
<evidence type="ECO:0000313" key="2">
    <source>
        <dbReference type="EMBL" id="MBD2503804.1"/>
    </source>
</evidence>
<evidence type="ECO:0000259" key="1">
    <source>
        <dbReference type="Pfam" id="PF04717"/>
    </source>
</evidence>
<sequence length="223" mass="24547">MNFWNLLVDAPEKTANLQKIYGVVIGIVTNNQDPDNLARVKVKFPWLSDQDESFWARIASPMAGKDRGIYFLPEVDDEVLVVFEHGDMRFPYVIGALWNGKDSPPTNNDDGKNNLRMIKSRSGHLICLNDENGQEKIEIIDNSGKNSLIVDTANNAITITSDKDINLKASQGTIKLEAQKIEIKSSADTKIAADAGVEIQAKSTMDIKANGTMNIKGATINLN</sequence>
<gene>
    <name evidence="2" type="ORF">H6G83_24880</name>
</gene>
<dbReference type="RefSeq" id="WP_190476911.1">
    <property type="nucleotide sequence ID" value="NZ_JACJSG010000040.1"/>
</dbReference>
<dbReference type="Pfam" id="PF04717">
    <property type="entry name" value="Phage_base_V"/>
    <property type="match status" value="1"/>
</dbReference>
<accession>A0ABR8D9K0</accession>
<dbReference type="SUPFAM" id="SSF69255">
    <property type="entry name" value="gp5 N-terminal domain-like"/>
    <property type="match status" value="1"/>
</dbReference>
<dbReference type="EMBL" id="JACJSG010000040">
    <property type="protein sequence ID" value="MBD2503804.1"/>
    <property type="molecule type" value="Genomic_DNA"/>
</dbReference>
<keyword evidence="3" id="KW-1185">Reference proteome</keyword>
<feature type="domain" description="Gp5/Type VI secretion system Vgr protein OB-fold" evidence="1">
    <location>
        <begin position="25"/>
        <end position="98"/>
    </location>
</feature>
<organism evidence="2 3">
    <name type="scientific">Anabaena azotica FACHB-119</name>
    <dbReference type="NCBI Taxonomy" id="947527"/>
    <lineage>
        <taxon>Bacteria</taxon>
        <taxon>Bacillati</taxon>
        <taxon>Cyanobacteriota</taxon>
        <taxon>Cyanophyceae</taxon>
        <taxon>Nostocales</taxon>
        <taxon>Nostocaceae</taxon>
        <taxon>Anabaena</taxon>
        <taxon>Anabaena azotica</taxon>
    </lineage>
</organism>
<protein>
    <submittedName>
        <fullName evidence="2">Phage tail protein</fullName>
    </submittedName>
</protein>
<comment type="caution">
    <text evidence="2">The sequence shown here is derived from an EMBL/GenBank/DDBJ whole genome shotgun (WGS) entry which is preliminary data.</text>
</comment>
<proteinExistence type="predicted"/>